<dbReference type="FunFam" id="3.40.640.10:FF:000030">
    <property type="entry name" value="Low-specificity L-threonine aldolase"/>
    <property type="match status" value="1"/>
</dbReference>
<dbReference type="InterPro" id="IPR001597">
    <property type="entry name" value="ArAA_b-elim_lyase/Thr_aldolase"/>
</dbReference>
<dbReference type="Pfam" id="PF01212">
    <property type="entry name" value="Beta_elim_lyase"/>
    <property type="match status" value="1"/>
</dbReference>
<evidence type="ECO:0000256" key="2">
    <source>
        <dbReference type="ARBA" id="ARBA00006966"/>
    </source>
</evidence>
<dbReference type="Gene3D" id="3.40.640.10">
    <property type="entry name" value="Type I PLP-dependent aspartate aminotransferase-like (Major domain)"/>
    <property type="match status" value="1"/>
</dbReference>
<evidence type="ECO:0000313" key="8">
    <source>
        <dbReference type="Proteomes" id="UP000317366"/>
    </source>
</evidence>
<comment type="cofactor">
    <cofactor evidence="1">
        <name>pyridoxal 5'-phosphate</name>
        <dbReference type="ChEBI" id="CHEBI:597326"/>
    </cofactor>
</comment>
<keyword evidence="7" id="KW-0032">Aminotransferase</keyword>
<dbReference type="PANTHER" id="PTHR48097:SF9">
    <property type="entry name" value="L-THREONINE ALDOLASE"/>
    <property type="match status" value="1"/>
</dbReference>
<reference evidence="7 8" key="1">
    <citation type="journal article" date="2019" name="Nat. Microbiol.">
        <title>Mediterranean grassland soil C-N compound turnover is dependent on rainfall and depth, and is mediated by genomically divergent microorganisms.</title>
        <authorList>
            <person name="Diamond S."/>
            <person name="Andeer P.F."/>
            <person name="Li Z."/>
            <person name="Crits-Christoph A."/>
            <person name="Burstein D."/>
            <person name="Anantharaman K."/>
            <person name="Lane K.R."/>
            <person name="Thomas B.C."/>
            <person name="Pan C."/>
            <person name="Northen T.R."/>
            <person name="Banfield J.F."/>
        </authorList>
    </citation>
    <scope>NUCLEOTIDE SEQUENCE [LARGE SCALE GENOMIC DNA]</scope>
    <source>
        <strain evidence="7">WS_7</strain>
    </source>
</reference>
<comment type="similarity">
    <text evidence="2">Belongs to the threonine aldolase family.</text>
</comment>
<name>A0A538TSI4_UNCEI</name>
<dbReference type="Gene3D" id="3.90.1150.10">
    <property type="entry name" value="Aspartate Aminotransferase, domain 1"/>
    <property type="match status" value="1"/>
</dbReference>
<keyword evidence="7" id="KW-0808">Transferase</keyword>
<keyword evidence="4" id="KW-0456">Lyase</keyword>
<dbReference type="GO" id="GO:0006567">
    <property type="term" value="P:L-threonine catabolic process"/>
    <property type="evidence" value="ECO:0007669"/>
    <property type="project" value="TreeGrafter"/>
</dbReference>
<organism evidence="7 8">
    <name type="scientific">Eiseniibacteriota bacterium</name>
    <dbReference type="NCBI Taxonomy" id="2212470"/>
    <lineage>
        <taxon>Bacteria</taxon>
        <taxon>Candidatus Eiseniibacteriota</taxon>
    </lineage>
</organism>
<dbReference type="NCBIfam" id="NF041359">
    <property type="entry name" value="GntG_guanitoxin"/>
    <property type="match status" value="1"/>
</dbReference>
<sequence length="332" mass="35059">MRRAMAEAEVGDDVFGEDPTVCLLEEETATLLGKEAALLVPSGCMGNEIAVSVHTRAGDSILLDRYCHIVQVEARAVTEMLGRRFLLRDGDRGRLRPEEVDAAAPHGEPGQAPLGLVEVENTHNWASGAIYPLERLEAVSRAARARSLPVHMDGARLWNASAATGIPLASYAACADSVMVCYSKGLGAPVGSAIAGTKAFIQEARGARKMLGGAMRQAGILAAGAIHALRHHVARLASDHARAKRLAESFAETEGLTIDPDEIETNIVIASVTTRPEKLQEFVRAVASAGVLVAPFGGPGRFRAVTHLDVDDAGVERAIGAVRDAARSVLAR</sequence>
<dbReference type="GO" id="GO:0008483">
    <property type="term" value="F:transaminase activity"/>
    <property type="evidence" value="ECO:0007669"/>
    <property type="project" value="UniProtKB-KW"/>
</dbReference>
<evidence type="ECO:0000256" key="1">
    <source>
        <dbReference type="ARBA" id="ARBA00001933"/>
    </source>
</evidence>
<evidence type="ECO:0000256" key="4">
    <source>
        <dbReference type="ARBA" id="ARBA00023239"/>
    </source>
</evidence>
<dbReference type="AlphaFoldDB" id="A0A538TSI4"/>
<keyword evidence="3" id="KW-0663">Pyridoxal phosphate</keyword>
<gene>
    <name evidence="7" type="ORF">E6K77_01085</name>
</gene>
<feature type="modified residue" description="N6-(pyridoxal phosphate)lysine" evidence="5">
    <location>
        <position position="184"/>
    </location>
</feature>
<dbReference type="InterPro" id="IPR015421">
    <property type="entry name" value="PyrdxlP-dep_Trfase_major"/>
</dbReference>
<dbReference type="PIRSF" id="PIRSF017617">
    <property type="entry name" value="Thr_aldolase"/>
    <property type="match status" value="1"/>
</dbReference>
<dbReference type="GO" id="GO:0005829">
    <property type="term" value="C:cytosol"/>
    <property type="evidence" value="ECO:0007669"/>
    <property type="project" value="TreeGrafter"/>
</dbReference>
<dbReference type="InterPro" id="IPR023603">
    <property type="entry name" value="Low_specificity_L-TA-like"/>
</dbReference>
<proteinExistence type="inferred from homology"/>
<dbReference type="GO" id="GO:0008732">
    <property type="term" value="F:L-allo-threonine aldolase activity"/>
    <property type="evidence" value="ECO:0007669"/>
    <property type="project" value="TreeGrafter"/>
</dbReference>
<evidence type="ECO:0000256" key="5">
    <source>
        <dbReference type="PIRSR" id="PIRSR017617-1"/>
    </source>
</evidence>
<evidence type="ECO:0000259" key="6">
    <source>
        <dbReference type="Pfam" id="PF01212"/>
    </source>
</evidence>
<dbReference type="Proteomes" id="UP000317366">
    <property type="component" value="Unassembled WGS sequence"/>
</dbReference>
<evidence type="ECO:0000256" key="3">
    <source>
        <dbReference type="ARBA" id="ARBA00022898"/>
    </source>
</evidence>
<dbReference type="InterPro" id="IPR015424">
    <property type="entry name" value="PyrdxlP-dep_Trfase"/>
</dbReference>
<dbReference type="PANTHER" id="PTHR48097">
    <property type="entry name" value="L-THREONINE ALDOLASE-RELATED"/>
    <property type="match status" value="1"/>
</dbReference>
<accession>A0A538TSI4</accession>
<evidence type="ECO:0000313" key="7">
    <source>
        <dbReference type="EMBL" id="TMQ66577.1"/>
    </source>
</evidence>
<dbReference type="EMBL" id="VBOX01000007">
    <property type="protein sequence ID" value="TMQ66577.1"/>
    <property type="molecule type" value="Genomic_DNA"/>
</dbReference>
<feature type="domain" description="Aromatic amino acid beta-eliminating lyase/threonine aldolase" evidence="6">
    <location>
        <begin position="1"/>
        <end position="270"/>
    </location>
</feature>
<dbReference type="GO" id="GO:0006545">
    <property type="term" value="P:glycine biosynthetic process"/>
    <property type="evidence" value="ECO:0007669"/>
    <property type="project" value="TreeGrafter"/>
</dbReference>
<dbReference type="SUPFAM" id="SSF53383">
    <property type="entry name" value="PLP-dependent transferases"/>
    <property type="match status" value="1"/>
</dbReference>
<comment type="caution">
    <text evidence="7">The sequence shown here is derived from an EMBL/GenBank/DDBJ whole genome shotgun (WGS) entry which is preliminary data.</text>
</comment>
<protein>
    <submittedName>
        <fullName evidence="7">Aminotransferase class I/II-fold pyridoxal phosphate-dependent enzyme</fullName>
    </submittedName>
</protein>
<dbReference type="InterPro" id="IPR015422">
    <property type="entry name" value="PyrdxlP-dep_Trfase_small"/>
</dbReference>